<evidence type="ECO:0000313" key="9">
    <source>
        <dbReference type="Proteomes" id="UP001178507"/>
    </source>
</evidence>
<evidence type="ECO:0000259" key="7">
    <source>
        <dbReference type="PROSITE" id="PS51456"/>
    </source>
</evidence>
<dbReference type="Gene3D" id="3.40.850.10">
    <property type="entry name" value="Kinesin motor domain"/>
    <property type="match status" value="1"/>
</dbReference>
<protein>
    <recommendedName>
        <fullName evidence="7">Myosin motor domain-containing protein</fullName>
    </recommendedName>
</protein>
<evidence type="ECO:0000256" key="1">
    <source>
        <dbReference type="ARBA" id="ARBA00022741"/>
    </source>
</evidence>
<dbReference type="PRINTS" id="PR00193">
    <property type="entry name" value="MYOSINHEAVY"/>
</dbReference>
<accession>A0AA36I0H6</accession>
<dbReference type="PANTHER" id="PTHR13140">
    <property type="entry name" value="MYOSIN"/>
    <property type="match status" value="1"/>
</dbReference>
<dbReference type="GO" id="GO:0016020">
    <property type="term" value="C:membrane"/>
    <property type="evidence" value="ECO:0007669"/>
    <property type="project" value="TreeGrafter"/>
</dbReference>
<dbReference type="GO" id="GO:0016459">
    <property type="term" value="C:myosin complex"/>
    <property type="evidence" value="ECO:0007669"/>
    <property type="project" value="UniProtKB-KW"/>
</dbReference>
<comment type="similarity">
    <text evidence="6">Belongs to the TRAFAC class myosin-kinesin ATPase superfamily. Myosin family.</text>
</comment>
<sequence length="262" mass="28536">MELIVKEARKVWIPNHPTHGYRPGRVNDNEDNGDTLCVVDDEGTTFQVPKTEALAVDPACLTGVDDLLTLGDFNEPALLHNIRVRYEEDDKIYTGIGMPILISVTNPYQNIPGLYSPETMRQYKRFASKAASQTGGGLPIHLYSVADAAFRDAMLSEKANQSIIISGESGAGKTEATKRMLAYLAELQSSKHESGGRRSVESQVLDANPVLEAFGNAKTVRNDNSSRFGKFIEVEFDTSGKLLSAQTLGRPSREATGEGMGL</sequence>
<comment type="caution">
    <text evidence="6">Lacks conserved residue(s) required for the propagation of feature annotation.</text>
</comment>
<dbReference type="InterPro" id="IPR001609">
    <property type="entry name" value="Myosin_head_motor_dom-like"/>
</dbReference>
<evidence type="ECO:0000256" key="6">
    <source>
        <dbReference type="PROSITE-ProRule" id="PRU00782"/>
    </source>
</evidence>
<dbReference type="SMART" id="SM00242">
    <property type="entry name" value="MYSc"/>
    <property type="match status" value="1"/>
</dbReference>
<comment type="caution">
    <text evidence="8">The sequence shown here is derived from an EMBL/GenBank/DDBJ whole genome shotgun (WGS) entry which is preliminary data.</text>
</comment>
<dbReference type="InterPro" id="IPR036961">
    <property type="entry name" value="Kinesin_motor_dom_sf"/>
</dbReference>
<dbReference type="PROSITE" id="PS51456">
    <property type="entry name" value="MYOSIN_MOTOR"/>
    <property type="match status" value="1"/>
</dbReference>
<evidence type="ECO:0000256" key="2">
    <source>
        <dbReference type="ARBA" id="ARBA00022840"/>
    </source>
</evidence>
<keyword evidence="9" id="KW-1185">Reference proteome</keyword>
<dbReference type="Proteomes" id="UP001178507">
    <property type="component" value="Unassembled WGS sequence"/>
</dbReference>
<proteinExistence type="inferred from homology"/>
<dbReference type="EMBL" id="CAUJNA010000503">
    <property type="protein sequence ID" value="CAJ1377977.1"/>
    <property type="molecule type" value="Genomic_DNA"/>
</dbReference>
<dbReference type="GO" id="GO:0000146">
    <property type="term" value="F:microfilament motor activity"/>
    <property type="evidence" value="ECO:0007669"/>
    <property type="project" value="TreeGrafter"/>
</dbReference>
<feature type="domain" description="Myosin motor" evidence="7">
    <location>
        <begin position="62"/>
        <end position="262"/>
    </location>
</feature>
<dbReference type="Pfam" id="PF00063">
    <property type="entry name" value="Myosin_head"/>
    <property type="match status" value="1"/>
</dbReference>
<reference evidence="8" key="1">
    <citation type="submission" date="2023-08" db="EMBL/GenBank/DDBJ databases">
        <authorList>
            <person name="Chen Y."/>
            <person name="Shah S."/>
            <person name="Dougan E. K."/>
            <person name="Thang M."/>
            <person name="Chan C."/>
        </authorList>
    </citation>
    <scope>NUCLEOTIDE SEQUENCE</scope>
</reference>
<organism evidence="8 9">
    <name type="scientific">Effrenium voratum</name>
    <dbReference type="NCBI Taxonomy" id="2562239"/>
    <lineage>
        <taxon>Eukaryota</taxon>
        <taxon>Sar</taxon>
        <taxon>Alveolata</taxon>
        <taxon>Dinophyceae</taxon>
        <taxon>Suessiales</taxon>
        <taxon>Symbiodiniaceae</taxon>
        <taxon>Effrenium</taxon>
    </lineage>
</organism>
<keyword evidence="4 6" id="KW-0505">Motor protein</keyword>
<dbReference type="GO" id="GO:0005737">
    <property type="term" value="C:cytoplasm"/>
    <property type="evidence" value="ECO:0007669"/>
    <property type="project" value="TreeGrafter"/>
</dbReference>
<evidence type="ECO:0000256" key="5">
    <source>
        <dbReference type="ARBA" id="ARBA00023203"/>
    </source>
</evidence>
<evidence type="ECO:0000313" key="8">
    <source>
        <dbReference type="EMBL" id="CAJ1377977.1"/>
    </source>
</evidence>
<keyword evidence="1 6" id="KW-0547">Nucleotide-binding</keyword>
<feature type="non-terminal residue" evidence="8">
    <location>
        <position position="262"/>
    </location>
</feature>
<dbReference type="GO" id="GO:0007015">
    <property type="term" value="P:actin filament organization"/>
    <property type="evidence" value="ECO:0007669"/>
    <property type="project" value="TreeGrafter"/>
</dbReference>
<gene>
    <name evidence="8" type="ORF">EVOR1521_LOCUS6651</name>
</gene>
<keyword evidence="3 6" id="KW-0518">Myosin</keyword>
<evidence type="ECO:0000256" key="3">
    <source>
        <dbReference type="ARBA" id="ARBA00023123"/>
    </source>
</evidence>
<name>A0AA36I0H6_9DINO</name>
<feature type="binding site" evidence="6">
    <location>
        <begin position="167"/>
        <end position="174"/>
    </location>
    <ligand>
        <name>ATP</name>
        <dbReference type="ChEBI" id="CHEBI:30616"/>
    </ligand>
</feature>
<dbReference type="GO" id="GO:0051015">
    <property type="term" value="F:actin filament binding"/>
    <property type="evidence" value="ECO:0007669"/>
    <property type="project" value="TreeGrafter"/>
</dbReference>
<evidence type="ECO:0000256" key="4">
    <source>
        <dbReference type="ARBA" id="ARBA00023175"/>
    </source>
</evidence>
<keyword evidence="5 6" id="KW-0009">Actin-binding</keyword>
<dbReference type="PANTHER" id="PTHR13140:SF706">
    <property type="entry name" value="DILUTE CLASS UNCONVENTIONAL MYOSIN, ISOFORM C"/>
    <property type="match status" value="1"/>
</dbReference>
<keyword evidence="2 6" id="KW-0067">ATP-binding</keyword>
<dbReference type="InterPro" id="IPR027417">
    <property type="entry name" value="P-loop_NTPase"/>
</dbReference>
<dbReference type="SUPFAM" id="SSF52540">
    <property type="entry name" value="P-loop containing nucleoside triphosphate hydrolases"/>
    <property type="match status" value="1"/>
</dbReference>
<dbReference type="AlphaFoldDB" id="A0AA36I0H6"/>
<dbReference type="GO" id="GO:0005524">
    <property type="term" value="F:ATP binding"/>
    <property type="evidence" value="ECO:0007669"/>
    <property type="project" value="UniProtKB-UniRule"/>
</dbReference>